<dbReference type="PANTHER" id="PTHR43737">
    <property type="entry name" value="BLL7424 PROTEIN"/>
    <property type="match status" value="1"/>
</dbReference>
<dbReference type="Gene3D" id="3.40.720.10">
    <property type="entry name" value="Alkaline Phosphatase, subunit A"/>
    <property type="match status" value="1"/>
</dbReference>
<reference evidence="1 2" key="1">
    <citation type="submission" date="2023-03" db="EMBL/GenBank/DDBJ databases">
        <title>Paludisphaera mucosa sp. nov. a novel planctomycete from northern fen.</title>
        <authorList>
            <person name="Ivanova A."/>
        </authorList>
    </citation>
    <scope>NUCLEOTIDE SEQUENCE [LARGE SCALE GENOMIC DNA]</scope>
    <source>
        <strain evidence="1 2">Pla2</strain>
    </source>
</reference>
<dbReference type="Pfam" id="PF07394">
    <property type="entry name" value="DUF1501"/>
    <property type="match status" value="1"/>
</dbReference>
<dbReference type="PANTHER" id="PTHR43737:SF1">
    <property type="entry name" value="DUF1501 DOMAIN-CONTAINING PROTEIN"/>
    <property type="match status" value="1"/>
</dbReference>
<dbReference type="Proteomes" id="UP001216907">
    <property type="component" value="Unassembled WGS sequence"/>
</dbReference>
<dbReference type="EMBL" id="JARRAG010000002">
    <property type="protein sequence ID" value="MDG3005006.1"/>
    <property type="molecule type" value="Genomic_DNA"/>
</dbReference>
<dbReference type="InterPro" id="IPR017850">
    <property type="entry name" value="Alkaline_phosphatase_core_sf"/>
</dbReference>
<keyword evidence="2" id="KW-1185">Reference proteome</keyword>
<accession>A0ABT6FBX0</accession>
<comment type="caution">
    <text evidence="1">The sequence shown here is derived from an EMBL/GenBank/DDBJ whole genome shotgun (WGS) entry which is preliminary data.</text>
</comment>
<protein>
    <submittedName>
        <fullName evidence="1">DUF1501 domain-containing protein</fullName>
    </submittedName>
</protein>
<proteinExistence type="predicted"/>
<sequence>MDRRDFFCWMRDGLAGAAAASLMLRDGSLRAGEPGDGRPPGPNFPPRATRAIHICLAGAMSHVDSFDYKPGLIAAHGQSLVSPTKPDVFFGQVGRLKRPDWDFQRRGESGLWVSDLFPHIAGVADELTVIRSMVAETSNHTPATFQENSGFRLNGFPSLGSWMSYGLGSEADDLPAFVVIPDAREWPAGGSINWGNGFLPARHQGVVIRPRGEPIDDLFPARPISAGSESATRGLVSGMNRRHLDRHPGDDALSARIRGYELAARMQTSVPRVAEIAGEDAETLALYGVDRPETDDFGRSCLVARRLLERGVRFVQLFSGGTFGSPRRNWDGHENVKLNHGQEALRIDRPVAGLLRDLRRRGLLDDTLVLFTTEFGRTPFAQSGADVVGPGRDHNQYGFSVWMAGAGLKPGVAYGSTDEIGWKAAESPVTWPDFHATVLHLLGVDHTRLTYYHNGIQRRLTNVHGSVIQPILA</sequence>
<organism evidence="1 2">
    <name type="scientific">Paludisphaera mucosa</name>
    <dbReference type="NCBI Taxonomy" id="3030827"/>
    <lineage>
        <taxon>Bacteria</taxon>
        <taxon>Pseudomonadati</taxon>
        <taxon>Planctomycetota</taxon>
        <taxon>Planctomycetia</taxon>
        <taxon>Isosphaerales</taxon>
        <taxon>Isosphaeraceae</taxon>
        <taxon>Paludisphaera</taxon>
    </lineage>
</organism>
<dbReference type="InterPro" id="IPR010869">
    <property type="entry name" value="DUF1501"/>
</dbReference>
<dbReference type="RefSeq" id="WP_277861355.1">
    <property type="nucleotide sequence ID" value="NZ_JARRAG010000002.1"/>
</dbReference>
<evidence type="ECO:0000313" key="1">
    <source>
        <dbReference type="EMBL" id="MDG3005006.1"/>
    </source>
</evidence>
<gene>
    <name evidence="1" type="ORF">PZE19_14555</name>
</gene>
<name>A0ABT6FBX0_9BACT</name>
<dbReference type="SUPFAM" id="SSF53649">
    <property type="entry name" value="Alkaline phosphatase-like"/>
    <property type="match status" value="1"/>
</dbReference>
<evidence type="ECO:0000313" key="2">
    <source>
        <dbReference type="Proteomes" id="UP001216907"/>
    </source>
</evidence>